<evidence type="ECO:0000256" key="4">
    <source>
        <dbReference type="ARBA" id="ARBA00023157"/>
    </source>
</evidence>
<dbReference type="HAMAP" id="MF_00269">
    <property type="entry name" value="Tpx"/>
    <property type="match status" value="1"/>
</dbReference>
<keyword evidence="9" id="KW-1185">Reference proteome</keyword>
<feature type="domain" description="Thioredoxin" evidence="7">
    <location>
        <begin position="22"/>
        <end position="172"/>
    </location>
</feature>
<comment type="catalytic activity">
    <reaction evidence="6">
        <text>a hydroperoxide + [thioredoxin]-dithiol = an alcohol + [thioredoxin]-disulfide + H2O</text>
        <dbReference type="Rhea" id="RHEA:62620"/>
        <dbReference type="Rhea" id="RHEA-COMP:10698"/>
        <dbReference type="Rhea" id="RHEA-COMP:10700"/>
        <dbReference type="ChEBI" id="CHEBI:15377"/>
        <dbReference type="ChEBI" id="CHEBI:29950"/>
        <dbReference type="ChEBI" id="CHEBI:30879"/>
        <dbReference type="ChEBI" id="CHEBI:35924"/>
        <dbReference type="ChEBI" id="CHEBI:50058"/>
        <dbReference type="EC" id="1.11.1.24"/>
    </reaction>
</comment>
<dbReference type="InterPro" id="IPR002065">
    <property type="entry name" value="TPX"/>
</dbReference>
<name>A0A239C5E3_9BACT</name>
<evidence type="ECO:0000313" key="9">
    <source>
        <dbReference type="Proteomes" id="UP000198324"/>
    </source>
</evidence>
<reference evidence="8 9" key="1">
    <citation type="submission" date="2017-06" db="EMBL/GenBank/DDBJ databases">
        <authorList>
            <person name="Kim H.J."/>
            <person name="Triplett B.A."/>
        </authorList>
    </citation>
    <scope>NUCLEOTIDE SEQUENCE [LARGE SCALE GENOMIC DNA]</scope>
    <source>
        <strain evidence="8 9">DSM 13116</strain>
    </source>
</reference>
<dbReference type="Proteomes" id="UP000198324">
    <property type="component" value="Unassembled WGS sequence"/>
</dbReference>
<comment type="similarity">
    <text evidence="6">Belongs to the peroxiredoxin family. Tpx subfamily.</text>
</comment>
<keyword evidence="3 6" id="KW-0560">Oxidoreductase</keyword>
<evidence type="ECO:0000256" key="5">
    <source>
        <dbReference type="ARBA" id="ARBA00023284"/>
    </source>
</evidence>
<dbReference type="InterPro" id="IPR013740">
    <property type="entry name" value="Redoxin"/>
</dbReference>
<evidence type="ECO:0000313" key="8">
    <source>
        <dbReference type="EMBL" id="SNS15330.1"/>
    </source>
</evidence>
<dbReference type="Pfam" id="PF08534">
    <property type="entry name" value="Redoxin"/>
    <property type="match status" value="1"/>
</dbReference>
<comment type="caution">
    <text evidence="6">Lacks conserved residue(s) required for the propagation of feature annotation.</text>
</comment>
<gene>
    <name evidence="6" type="primary">tpx</name>
    <name evidence="8" type="ORF">SAMN04488503_2959</name>
</gene>
<dbReference type="InterPro" id="IPR018219">
    <property type="entry name" value="Tpx_CS"/>
</dbReference>
<dbReference type="OrthoDB" id="9781543at2"/>
<dbReference type="Gene3D" id="3.40.30.10">
    <property type="entry name" value="Glutaredoxin"/>
    <property type="match status" value="1"/>
</dbReference>
<dbReference type="RefSeq" id="WP_089275155.1">
    <property type="nucleotide sequence ID" value="NZ_FZOC01000007.1"/>
</dbReference>
<evidence type="ECO:0000259" key="7">
    <source>
        <dbReference type="PROSITE" id="PS51352"/>
    </source>
</evidence>
<dbReference type="EMBL" id="FZOC01000007">
    <property type="protein sequence ID" value="SNS15330.1"/>
    <property type="molecule type" value="Genomic_DNA"/>
</dbReference>
<dbReference type="AlphaFoldDB" id="A0A239C5E3"/>
<dbReference type="CDD" id="cd03014">
    <property type="entry name" value="PRX_Atyp2cys"/>
    <property type="match status" value="1"/>
</dbReference>
<evidence type="ECO:0000256" key="6">
    <source>
        <dbReference type="HAMAP-Rule" id="MF_00269"/>
    </source>
</evidence>
<dbReference type="PROSITE" id="PS01265">
    <property type="entry name" value="TPX"/>
    <property type="match status" value="1"/>
</dbReference>
<dbReference type="InterPro" id="IPR036249">
    <property type="entry name" value="Thioredoxin-like_sf"/>
</dbReference>
<dbReference type="PROSITE" id="PS51352">
    <property type="entry name" value="THIOREDOXIN_2"/>
    <property type="match status" value="1"/>
</dbReference>
<accession>A0A239C5E3</accession>
<keyword evidence="1 6" id="KW-0575">Peroxidase</keyword>
<keyword evidence="4" id="KW-1015">Disulfide bond</keyword>
<sequence>MHERPEAITMRGNPLTLLGPEIRIGQKAPDFSLVTNDMGAVTLADYAGLALALVSVPSLDTPVCAVETRRFNAEAAKLGAGVRILTISMDLPFAQKRWCGAMGIDKVETLSDHREASFGLNYGVLIKELRLLARAVFVVDKAGTVTYTELVKEVGDEPFYAGTLTALAQAAS</sequence>
<proteinExistence type="inferred from homology"/>
<evidence type="ECO:0000256" key="3">
    <source>
        <dbReference type="ARBA" id="ARBA00023002"/>
    </source>
</evidence>
<dbReference type="EC" id="1.11.1.24" evidence="6"/>
<evidence type="ECO:0000256" key="1">
    <source>
        <dbReference type="ARBA" id="ARBA00022559"/>
    </source>
</evidence>
<dbReference type="PANTHER" id="PTHR43110:SF1">
    <property type="entry name" value="THIOL PEROXIDASE"/>
    <property type="match status" value="1"/>
</dbReference>
<evidence type="ECO:0000256" key="2">
    <source>
        <dbReference type="ARBA" id="ARBA00022862"/>
    </source>
</evidence>
<comment type="subunit">
    <text evidence="6">Homodimer.</text>
</comment>
<dbReference type="NCBIfam" id="NF001808">
    <property type="entry name" value="PRK00522.1"/>
    <property type="match status" value="1"/>
</dbReference>
<dbReference type="InterPro" id="IPR050455">
    <property type="entry name" value="Tpx_Peroxidase_subfamily"/>
</dbReference>
<dbReference type="PANTHER" id="PTHR43110">
    <property type="entry name" value="THIOL PEROXIDASE"/>
    <property type="match status" value="1"/>
</dbReference>
<dbReference type="SUPFAM" id="SSF52833">
    <property type="entry name" value="Thioredoxin-like"/>
    <property type="match status" value="1"/>
</dbReference>
<keyword evidence="5 6" id="KW-0676">Redox-active center</keyword>
<dbReference type="InterPro" id="IPR013766">
    <property type="entry name" value="Thioredoxin_domain"/>
</dbReference>
<comment type="function">
    <text evidence="6">Thiol-specific peroxidase that catalyzes the reduction of hydrogen peroxide and organic hydroperoxides to water and alcohols, respectively. Plays a role in cell protection against oxidative stress by detoxifying peroxides.</text>
</comment>
<keyword evidence="2 6" id="KW-0049">Antioxidant</keyword>
<organism evidence="8 9">
    <name type="scientific">Humidesulfovibrio mexicanus</name>
    <dbReference type="NCBI Taxonomy" id="147047"/>
    <lineage>
        <taxon>Bacteria</taxon>
        <taxon>Pseudomonadati</taxon>
        <taxon>Thermodesulfobacteriota</taxon>
        <taxon>Desulfovibrionia</taxon>
        <taxon>Desulfovibrionales</taxon>
        <taxon>Desulfovibrionaceae</taxon>
        <taxon>Humidesulfovibrio</taxon>
    </lineage>
</organism>
<dbReference type="GO" id="GO:0008379">
    <property type="term" value="F:thioredoxin peroxidase activity"/>
    <property type="evidence" value="ECO:0007669"/>
    <property type="project" value="UniProtKB-UniRule"/>
</dbReference>
<feature type="active site" description="Cysteine sulfenic acid (-SOH) intermediate" evidence="6">
    <location>
        <position position="64"/>
    </location>
</feature>
<protein>
    <recommendedName>
        <fullName evidence="6">Thiol peroxidase</fullName>
        <shortName evidence="6">Tpx</shortName>
        <ecNumber evidence="6">1.11.1.24</ecNumber>
    </recommendedName>
    <alternativeName>
        <fullName evidence="6">Peroxiredoxin tpx</fullName>
        <shortName evidence="6">Prx</shortName>
    </alternativeName>
    <alternativeName>
        <fullName evidence="6">Thioredoxin peroxidase</fullName>
    </alternativeName>
    <alternativeName>
        <fullName evidence="6">Thioredoxin-dependent peroxiredoxin</fullName>
    </alternativeName>
</protein>